<proteinExistence type="predicted"/>
<reference evidence="1 2" key="1">
    <citation type="submission" date="2019-01" db="EMBL/GenBank/DDBJ databases">
        <title>Unveiling genomic diversity among members of the Bifidobacterium pseudolongum species, a widely distributed gut commensal of the animal kingdom.</title>
        <authorList>
            <person name="Lugli G.A."/>
            <person name="Duranti S."/>
            <person name="Albert K."/>
            <person name="Mancabelli L."/>
            <person name="Napoli S."/>
            <person name="Viappiani A."/>
            <person name="Anzalone R."/>
            <person name="Longhi G."/>
            <person name="Milani C."/>
            <person name="Turroni F."/>
            <person name="Alessandri G."/>
            <person name="Sela D.A."/>
            <person name="Van Sinderen D."/>
            <person name="Ventura M."/>
        </authorList>
    </citation>
    <scope>NUCLEOTIDE SEQUENCE [LARGE SCALE GENOMIC DNA]</scope>
    <source>
        <strain evidence="1 2">2072B</strain>
    </source>
</reference>
<comment type="caution">
    <text evidence="1">The sequence shown here is derived from an EMBL/GenBank/DDBJ whole genome shotgun (WGS) entry which is preliminary data.</text>
</comment>
<dbReference type="EMBL" id="SBKU01000007">
    <property type="protein sequence ID" value="RYQ68330.1"/>
    <property type="molecule type" value="Genomic_DNA"/>
</dbReference>
<protein>
    <submittedName>
        <fullName evidence="1">Uncharacterized protein</fullName>
    </submittedName>
</protein>
<dbReference type="Proteomes" id="UP000293268">
    <property type="component" value="Unassembled WGS sequence"/>
</dbReference>
<dbReference type="AlphaFoldDB" id="A0A4Q5BAA1"/>
<evidence type="ECO:0000313" key="1">
    <source>
        <dbReference type="EMBL" id="RYQ68330.1"/>
    </source>
</evidence>
<dbReference type="RefSeq" id="WP_129913059.1">
    <property type="nucleotide sequence ID" value="NZ_SBKU01000007.1"/>
</dbReference>
<accession>A0A4Q5BAA1</accession>
<organism evidence="1 2">
    <name type="scientific">Bifidobacterium pseudolongum subsp. globosum</name>
    <dbReference type="NCBI Taxonomy" id="1690"/>
    <lineage>
        <taxon>Bacteria</taxon>
        <taxon>Bacillati</taxon>
        <taxon>Actinomycetota</taxon>
        <taxon>Actinomycetes</taxon>
        <taxon>Bifidobacteriales</taxon>
        <taxon>Bifidobacteriaceae</taxon>
        <taxon>Bifidobacterium</taxon>
    </lineage>
</organism>
<gene>
    <name evidence="1" type="ORF">PG2072B_0933</name>
</gene>
<sequence>MSGVNGSGMTICNQIKDPHVNRDPKAYRTVTTQTNGVWRVTLIESTTWGTFCPPIKISGNPREYYAANPSIYYLRYRKAASASVKVYRGGAQCAAGADWLAWLVDGSATEVNPILELDGPPDTTWIEPLEHGCFTMFDWEKLQAHVASGILPTPWIAGESYPAIR</sequence>
<name>A0A4Q5BAA1_9BIFI</name>
<evidence type="ECO:0000313" key="2">
    <source>
        <dbReference type="Proteomes" id="UP000293268"/>
    </source>
</evidence>